<dbReference type="InterPro" id="IPR013762">
    <property type="entry name" value="Integrase-like_cat_sf"/>
</dbReference>
<dbReference type="AlphaFoldDB" id="A0A4Q9VQH8"/>
<evidence type="ECO:0000313" key="3">
    <source>
        <dbReference type="EMBL" id="TBW38052.1"/>
    </source>
</evidence>
<name>A0A4Q9VQH8_9HYPH</name>
<dbReference type="GO" id="GO:0003677">
    <property type="term" value="F:DNA binding"/>
    <property type="evidence" value="ECO:0007669"/>
    <property type="project" value="InterPro"/>
</dbReference>
<reference evidence="3 4" key="1">
    <citation type="submission" date="2019-02" db="EMBL/GenBank/DDBJ databases">
        <title>Siculibacillus lacustris gen. nov., sp. nov., a new rosette-forming bacterium isolated from a freshwater crater lake (Lake St. Ana, Romania).</title>
        <authorList>
            <person name="Felfoldi T."/>
            <person name="Marton Z."/>
            <person name="Szabo A."/>
            <person name="Mentes A."/>
            <person name="Boka K."/>
            <person name="Marialigeti K."/>
            <person name="Mathe I."/>
            <person name="Koncz M."/>
            <person name="Schumann P."/>
            <person name="Toth E."/>
        </authorList>
    </citation>
    <scope>NUCLEOTIDE SEQUENCE [LARGE SCALE GENOMIC DNA]</scope>
    <source>
        <strain evidence="3 4">SA-279</strain>
    </source>
</reference>
<sequence length="137" mass="14706">MTFVDLTAVATVQLLLLIGARLSEILELKWDHVDLVAGTLALPYQKGCGREPYPVATAALDVLARRSILTQPNPGPLNGGRSDGTPRAPLERQAGSRPSCSQIFRHARSFVFRAAISSGCESSMTLSDECINVCLLP</sequence>
<keyword evidence="1" id="KW-0233">DNA recombination</keyword>
<evidence type="ECO:0000313" key="4">
    <source>
        <dbReference type="Proteomes" id="UP000292781"/>
    </source>
</evidence>
<evidence type="ECO:0000256" key="1">
    <source>
        <dbReference type="ARBA" id="ARBA00023172"/>
    </source>
</evidence>
<comment type="caution">
    <text evidence="3">The sequence shown here is derived from an EMBL/GenBank/DDBJ whole genome shotgun (WGS) entry which is preliminary data.</text>
</comment>
<dbReference type="OrthoDB" id="7615137at2"/>
<organism evidence="3 4">
    <name type="scientific">Siculibacillus lacustris</name>
    <dbReference type="NCBI Taxonomy" id="1549641"/>
    <lineage>
        <taxon>Bacteria</taxon>
        <taxon>Pseudomonadati</taxon>
        <taxon>Pseudomonadota</taxon>
        <taxon>Alphaproteobacteria</taxon>
        <taxon>Hyphomicrobiales</taxon>
        <taxon>Ancalomicrobiaceae</taxon>
        <taxon>Siculibacillus</taxon>
    </lineage>
</organism>
<dbReference type="Proteomes" id="UP000292781">
    <property type="component" value="Unassembled WGS sequence"/>
</dbReference>
<dbReference type="EMBL" id="SJFN01000013">
    <property type="protein sequence ID" value="TBW38052.1"/>
    <property type="molecule type" value="Genomic_DNA"/>
</dbReference>
<feature type="region of interest" description="Disordered" evidence="2">
    <location>
        <begin position="70"/>
        <end position="99"/>
    </location>
</feature>
<dbReference type="SUPFAM" id="SSF56349">
    <property type="entry name" value="DNA breaking-rejoining enzymes"/>
    <property type="match status" value="1"/>
</dbReference>
<protein>
    <submittedName>
        <fullName evidence="3">Uncharacterized protein</fullName>
    </submittedName>
</protein>
<dbReference type="Gene3D" id="1.10.443.10">
    <property type="entry name" value="Intergrase catalytic core"/>
    <property type="match status" value="1"/>
</dbReference>
<gene>
    <name evidence="3" type="ORF">EYW49_10665</name>
</gene>
<dbReference type="RefSeq" id="WP_131309398.1">
    <property type="nucleotide sequence ID" value="NZ_SJFN01000013.1"/>
</dbReference>
<accession>A0A4Q9VQH8</accession>
<evidence type="ECO:0000256" key="2">
    <source>
        <dbReference type="SAM" id="MobiDB-lite"/>
    </source>
</evidence>
<dbReference type="GO" id="GO:0006310">
    <property type="term" value="P:DNA recombination"/>
    <property type="evidence" value="ECO:0007669"/>
    <property type="project" value="UniProtKB-KW"/>
</dbReference>
<dbReference type="GO" id="GO:0015074">
    <property type="term" value="P:DNA integration"/>
    <property type="evidence" value="ECO:0007669"/>
    <property type="project" value="InterPro"/>
</dbReference>
<dbReference type="InterPro" id="IPR011010">
    <property type="entry name" value="DNA_brk_join_enz"/>
</dbReference>
<keyword evidence="4" id="KW-1185">Reference proteome</keyword>
<proteinExistence type="predicted"/>